<organism evidence="11 12">
    <name type="scientific">Pseudoalteromonas qingdaonensis</name>
    <dbReference type="NCBI Taxonomy" id="3131913"/>
    <lineage>
        <taxon>Bacteria</taxon>
        <taxon>Pseudomonadati</taxon>
        <taxon>Pseudomonadota</taxon>
        <taxon>Gammaproteobacteria</taxon>
        <taxon>Alteromonadales</taxon>
        <taxon>Pseudoalteromonadaceae</taxon>
        <taxon>Pseudoalteromonas</taxon>
    </lineage>
</organism>
<dbReference type="EMBL" id="JBCGCU010000024">
    <property type="protein sequence ID" value="MEM0516658.1"/>
    <property type="molecule type" value="Genomic_DNA"/>
</dbReference>
<comment type="caution">
    <text evidence="9">Lacks conserved residue(s) required for the propagation of feature annotation.</text>
</comment>
<comment type="function">
    <text evidence="9">Catalyzes the formation of N(4)-acetylcytidine (ac(4)C) at the wobble position of tRNA(Met), by using acetyl-CoA as an acetyl donor and ATP (or GTP).</text>
</comment>
<evidence type="ECO:0000256" key="5">
    <source>
        <dbReference type="ARBA" id="ARBA00022741"/>
    </source>
</evidence>
<keyword evidence="6 9" id="KW-0067">ATP-binding</keyword>
<feature type="binding site" evidence="9">
    <location>
        <position position="354"/>
    </location>
    <ligand>
        <name>ATP</name>
        <dbReference type="ChEBI" id="CHEBI:30616"/>
    </ligand>
</feature>
<dbReference type="InterPro" id="IPR007807">
    <property type="entry name" value="TcmA/NAT10_helicase"/>
</dbReference>
<evidence type="ECO:0000256" key="2">
    <source>
        <dbReference type="ARBA" id="ARBA00022555"/>
    </source>
</evidence>
<gene>
    <name evidence="9" type="primary">tmcA</name>
    <name evidence="11" type="ORF">WCN91_14765</name>
</gene>
<feature type="binding site" evidence="9">
    <location>
        <position position="544"/>
    </location>
    <ligand>
        <name>acetyl-CoA</name>
        <dbReference type="ChEBI" id="CHEBI:57288"/>
    </ligand>
</feature>
<dbReference type="EC" id="2.3.1.193" evidence="9"/>
<proteinExistence type="inferred from homology"/>
<dbReference type="Pfam" id="PF05127">
    <property type="entry name" value="NAT10_TcmA_helicase"/>
    <property type="match status" value="1"/>
</dbReference>
<keyword evidence="5 9" id="KW-0547">Nucleotide-binding</keyword>
<keyword evidence="12" id="KW-1185">Reference proteome</keyword>
<evidence type="ECO:0000256" key="6">
    <source>
        <dbReference type="ARBA" id="ARBA00022840"/>
    </source>
</evidence>
<comment type="caution">
    <text evidence="11">The sequence shown here is derived from an EMBL/GenBank/DDBJ whole genome shotgun (WGS) entry which is preliminary data.</text>
</comment>
<reference evidence="11 12" key="1">
    <citation type="submission" date="2024-03" db="EMBL/GenBank/DDBJ databases">
        <title>Pseudoalteromonas qingdaonensis sp. nov., isolated from the intestines of marine benthic organisms.</title>
        <authorList>
            <person name="Lin X."/>
            <person name="Fang S."/>
            <person name="Hu X."/>
        </authorList>
    </citation>
    <scope>NUCLEOTIDE SEQUENCE [LARGE SCALE GENOMIC DNA]</scope>
    <source>
        <strain evidence="11 12">YIC-827</strain>
    </source>
</reference>
<dbReference type="InterPro" id="IPR032672">
    <property type="entry name" value="TmcA/NAT10/Kre33"/>
</dbReference>
<evidence type="ECO:0000256" key="9">
    <source>
        <dbReference type="HAMAP-Rule" id="MF_01886"/>
    </source>
</evidence>
<dbReference type="InterPro" id="IPR024914">
    <property type="entry name" value="tRNA_acetyltr_TmcA"/>
</dbReference>
<dbReference type="SUPFAM" id="SSF55729">
    <property type="entry name" value="Acyl-CoA N-acyltransferases (Nat)"/>
    <property type="match status" value="1"/>
</dbReference>
<evidence type="ECO:0000313" key="11">
    <source>
        <dbReference type="EMBL" id="MEM0516658.1"/>
    </source>
</evidence>
<accession>A0ABU9N092</accession>
<evidence type="ECO:0000256" key="1">
    <source>
        <dbReference type="ARBA" id="ARBA00022490"/>
    </source>
</evidence>
<dbReference type="PANTHER" id="PTHR10925">
    <property type="entry name" value="N-ACETYLTRANSFERASE 10"/>
    <property type="match status" value="1"/>
</dbReference>
<feature type="binding site" evidence="9">
    <location>
        <begin position="497"/>
        <end position="499"/>
    </location>
    <ligand>
        <name>acetyl-CoA</name>
        <dbReference type="ChEBI" id="CHEBI:57288"/>
    </ligand>
</feature>
<sequence length="698" mass="77663">MTLAVNGWSPPMLACKHSEVTSLLTQLKRQRWRQALLLRGERQWCYEQLQALQRLTTDPWYVLSNNEQLDHAQWPYHLHQILGQEHAHGAYDCYSGFYADKLAALAGTVQAGGLLVLMLPEDTSTFIDPGMDKLVSYGYSTPTQSHFWAWLEQQLVETDFFSIKQSEANANSINLVADTPFTNAQPNTSEQQEVVTQIIKTAMGRAHRPLLISADRGRGKSAALGIAAGQLSDKRIILCAVQRRAVTSVFKHLSQTASLPEAKETELSLGNVEYMPPDRVLHEQPSCDLLFVDEAATLPIHILKRLLAIYPRVVLASTLVGYEGSGRGYTLRFKAYLQRHYPNFSERVLNEPFRFASGDPLEQGINKLLVLDAASKELQPCEQVLTHTSIDVAQLRAQPELLKQVFALLVLAHYQTSANDFRQLLDAPGQRIYLSRKGKQLVAVAVITLEGRFDEKMAAQVVSGERRPQGHLLAQSLAQLGGESQLAQLSCARIVRIAVHPQLHHQGIGSALMDYICDDLTQHKVAILGTSFGAHASLLEFWQRLDLSTIKLGIKRDHVSGEYSALMAKGLTAQGAALLSPVIKAWQKDMPHLIAHYFADLDSSLLLKLLCECPKAEPSQADHHTLMRFTLGQIPLAQAYGALRRYLQSNWSSLAAAPNETQEVILGLIFNSADAKPVALSKKQYQQLIKNFIQQLLK</sequence>
<keyword evidence="8 9" id="KW-0012">Acyltransferase</keyword>
<dbReference type="InterPro" id="IPR027417">
    <property type="entry name" value="P-loop_NTPase"/>
</dbReference>
<dbReference type="InterPro" id="IPR000182">
    <property type="entry name" value="GNAT_dom"/>
</dbReference>
<evidence type="ECO:0000256" key="3">
    <source>
        <dbReference type="ARBA" id="ARBA00022679"/>
    </source>
</evidence>
<dbReference type="InterPro" id="IPR013562">
    <property type="entry name" value="TmcA/NAT10_N"/>
</dbReference>
<dbReference type="RefSeq" id="WP_342680132.1">
    <property type="nucleotide sequence ID" value="NZ_JBCGCU010000024.1"/>
</dbReference>
<keyword evidence="1 9" id="KW-0963">Cytoplasm</keyword>
<name>A0ABU9N092_9GAMM</name>
<dbReference type="Gene3D" id="3.40.50.300">
    <property type="entry name" value="P-loop containing nucleotide triphosphate hydrolases"/>
    <property type="match status" value="1"/>
</dbReference>
<comment type="catalytic activity">
    <reaction evidence="9">
        <text>cytidine(34) in elongator tRNA(Met) + acetyl-CoA + ATP + H2O = N(4)-acetylcytidine(34) in elongator tRNA(Met) + ADP + phosphate + CoA + H(+)</text>
        <dbReference type="Rhea" id="RHEA:43788"/>
        <dbReference type="Rhea" id="RHEA-COMP:10693"/>
        <dbReference type="Rhea" id="RHEA-COMP:10694"/>
        <dbReference type="ChEBI" id="CHEBI:15377"/>
        <dbReference type="ChEBI" id="CHEBI:15378"/>
        <dbReference type="ChEBI" id="CHEBI:30616"/>
        <dbReference type="ChEBI" id="CHEBI:43474"/>
        <dbReference type="ChEBI" id="CHEBI:57287"/>
        <dbReference type="ChEBI" id="CHEBI:57288"/>
        <dbReference type="ChEBI" id="CHEBI:74900"/>
        <dbReference type="ChEBI" id="CHEBI:82748"/>
        <dbReference type="ChEBI" id="CHEBI:456216"/>
        <dbReference type="EC" id="2.3.1.193"/>
    </reaction>
</comment>
<dbReference type="InterPro" id="IPR016181">
    <property type="entry name" value="Acyl_CoA_acyltransferase"/>
</dbReference>
<dbReference type="Gene3D" id="3.40.630.30">
    <property type="match status" value="1"/>
</dbReference>
<evidence type="ECO:0000256" key="8">
    <source>
        <dbReference type="ARBA" id="ARBA00023315"/>
    </source>
</evidence>
<evidence type="ECO:0000256" key="4">
    <source>
        <dbReference type="ARBA" id="ARBA00022694"/>
    </source>
</evidence>
<dbReference type="CDD" id="cd04301">
    <property type="entry name" value="NAT_SF"/>
    <property type="match status" value="1"/>
</dbReference>
<comment type="similarity">
    <text evidence="9">Belongs to the TmcA family.</text>
</comment>
<dbReference type="PANTHER" id="PTHR10925:SF5">
    <property type="entry name" value="RNA CYTIDINE ACETYLTRANSFERASE"/>
    <property type="match status" value="1"/>
</dbReference>
<evidence type="ECO:0000256" key="7">
    <source>
        <dbReference type="ARBA" id="ARBA00022884"/>
    </source>
</evidence>
<keyword evidence="7 9" id="KW-0694">RNA-binding</keyword>
<protein>
    <recommendedName>
        <fullName evidence="9">tRNA(Met) cytidine acetyltransferase TmcA</fullName>
        <ecNumber evidence="9">2.3.1.193</ecNumber>
    </recommendedName>
</protein>
<dbReference type="Pfam" id="PF08351">
    <property type="entry name" value="TmcA_N"/>
    <property type="match status" value="1"/>
</dbReference>
<keyword evidence="2 9" id="KW-0820">tRNA-binding</keyword>
<feature type="binding site" evidence="9">
    <location>
        <position position="191"/>
    </location>
    <ligand>
        <name>ATP</name>
        <dbReference type="ChEBI" id="CHEBI:30616"/>
    </ligand>
</feature>
<dbReference type="Pfam" id="PF13718">
    <property type="entry name" value="GNAT_acetyltr_2"/>
    <property type="match status" value="2"/>
</dbReference>
<dbReference type="Gene3D" id="3.40.50.11040">
    <property type="match status" value="1"/>
</dbReference>
<keyword evidence="4 9" id="KW-0819">tRNA processing</keyword>
<keyword evidence="3 9" id="KW-0808">Transferase</keyword>
<dbReference type="PROSITE" id="PS51186">
    <property type="entry name" value="GNAT"/>
    <property type="match status" value="1"/>
</dbReference>
<feature type="domain" description="N-acetyltransferase" evidence="10">
    <location>
        <begin position="390"/>
        <end position="572"/>
    </location>
</feature>
<comment type="subcellular location">
    <subcellularLocation>
        <location evidence="9">Cytoplasm</location>
    </subcellularLocation>
</comment>
<dbReference type="Proteomes" id="UP001447008">
    <property type="component" value="Unassembled WGS sequence"/>
</dbReference>
<evidence type="ECO:0000259" key="10">
    <source>
        <dbReference type="PROSITE" id="PS51186"/>
    </source>
</evidence>
<dbReference type="SUPFAM" id="SSF52540">
    <property type="entry name" value="P-loop containing nucleoside triphosphate hydrolases"/>
    <property type="match status" value="1"/>
</dbReference>
<dbReference type="GO" id="GO:0016746">
    <property type="term" value="F:acyltransferase activity"/>
    <property type="evidence" value="ECO:0007669"/>
    <property type="project" value="UniProtKB-KW"/>
</dbReference>
<evidence type="ECO:0000313" key="12">
    <source>
        <dbReference type="Proteomes" id="UP001447008"/>
    </source>
</evidence>
<dbReference type="HAMAP" id="MF_01886">
    <property type="entry name" value="tRNA_acetyltr_TmcA"/>
    <property type="match status" value="1"/>
</dbReference>